<evidence type="ECO:0000256" key="3">
    <source>
        <dbReference type="ARBA" id="ARBA00022525"/>
    </source>
</evidence>
<dbReference type="Pfam" id="PF14541">
    <property type="entry name" value="TAXi_C"/>
    <property type="match status" value="1"/>
</dbReference>
<dbReference type="InterPro" id="IPR033121">
    <property type="entry name" value="PEPTIDASE_A1"/>
</dbReference>
<feature type="transmembrane region" description="Helical" evidence="9">
    <location>
        <begin position="7"/>
        <end position="30"/>
    </location>
</feature>
<dbReference type="GO" id="GO:0005576">
    <property type="term" value="C:extracellular region"/>
    <property type="evidence" value="ECO:0007669"/>
    <property type="project" value="UniProtKB-SubCell"/>
</dbReference>
<feature type="domain" description="Peptidase A1" evidence="10">
    <location>
        <begin position="97"/>
        <end position="437"/>
    </location>
</feature>
<dbReference type="InterPro" id="IPR034161">
    <property type="entry name" value="Pepsin-like_plant"/>
</dbReference>
<dbReference type="InterPro" id="IPR021109">
    <property type="entry name" value="Peptidase_aspartic_dom_sf"/>
</dbReference>
<keyword evidence="9" id="KW-0472">Membrane</keyword>
<evidence type="ECO:0000256" key="9">
    <source>
        <dbReference type="SAM" id="Phobius"/>
    </source>
</evidence>
<dbReference type="InterPro" id="IPR051708">
    <property type="entry name" value="Plant_Aspart_Prot_A1"/>
</dbReference>
<protein>
    <recommendedName>
        <fullName evidence="10">Peptidase A1 domain-containing protein</fullName>
    </recommendedName>
</protein>
<dbReference type="FunFam" id="2.40.70.10:FF:000050">
    <property type="entry name" value="Aspartic proteinase CDR1"/>
    <property type="match status" value="1"/>
</dbReference>
<dbReference type="EMBL" id="JAUESC010000004">
    <property type="protein sequence ID" value="KAK0597173.1"/>
    <property type="molecule type" value="Genomic_DNA"/>
</dbReference>
<evidence type="ECO:0000256" key="2">
    <source>
        <dbReference type="ARBA" id="ARBA00007447"/>
    </source>
</evidence>
<comment type="subcellular location">
    <subcellularLocation>
        <location evidence="1">Secreted</location>
    </subcellularLocation>
</comment>
<dbReference type="Proteomes" id="UP001168877">
    <property type="component" value="Unassembled WGS sequence"/>
</dbReference>
<evidence type="ECO:0000256" key="5">
    <source>
        <dbReference type="ARBA" id="ARBA00022729"/>
    </source>
</evidence>
<comment type="caution">
    <text evidence="11">The sequence shown here is derived from an EMBL/GenBank/DDBJ whole genome shotgun (WGS) entry which is preliminary data.</text>
</comment>
<keyword evidence="6" id="KW-0064">Aspartyl protease</keyword>
<organism evidence="11 12">
    <name type="scientific">Acer saccharum</name>
    <name type="common">Sugar maple</name>
    <dbReference type="NCBI Taxonomy" id="4024"/>
    <lineage>
        <taxon>Eukaryota</taxon>
        <taxon>Viridiplantae</taxon>
        <taxon>Streptophyta</taxon>
        <taxon>Embryophyta</taxon>
        <taxon>Tracheophyta</taxon>
        <taxon>Spermatophyta</taxon>
        <taxon>Magnoliopsida</taxon>
        <taxon>eudicotyledons</taxon>
        <taxon>Gunneridae</taxon>
        <taxon>Pentapetalae</taxon>
        <taxon>rosids</taxon>
        <taxon>malvids</taxon>
        <taxon>Sapindales</taxon>
        <taxon>Sapindaceae</taxon>
        <taxon>Hippocastanoideae</taxon>
        <taxon>Acereae</taxon>
        <taxon>Acer</taxon>
    </lineage>
</organism>
<proteinExistence type="inferred from homology"/>
<dbReference type="GO" id="GO:0006508">
    <property type="term" value="P:proteolysis"/>
    <property type="evidence" value="ECO:0007669"/>
    <property type="project" value="UniProtKB-KW"/>
</dbReference>
<gene>
    <name evidence="11" type="ORF">LWI29_022568</name>
</gene>
<dbReference type="PROSITE" id="PS51767">
    <property type="entry name" value="PEPTIDASE_A1"/>
    <property type="match status" value="1"/>
</dbReference>
<dbReference type="SUPFAM" id="SSF50630">
    <property type="entry name" value="Acid proteases"/>
    <property type="match status" value="1"/>
</dbReference>
<reference evidence="11" key="2">
    <citation type="submission" date="2023-06" db="EMBL/GenBank/DDBJ databases">
        <authorList>
            <person name="Swenson N.G."/>
            <person name="Wegrzyn J.L."/>
            <person name="Mcevoy S.L."/>
        </authorList>
    </citation>
    <scope>NUCLEOTIDE SEQUENCE</scope>
    <source>
        <strain evidence="11">NS2018</strain>
        <tissue evidence="11">Leaf</tissue>
    </source>
</reference>
<sequence>METFSFTLTYLFSVTSLICFTHLFLLSAVIQFDTDISVELIQRDSPISPFYNPSETYIDRMHNAFHRSISRINHFKTSSSASTNALQSPMVPSGGEYFMEISIGTPKIKVLGNADTGSDLTWIQCKPCKKCFKQKPQLFDPKNSSTYKLLPCESPYCISLMKDKRCDVKRNVCGYKYLYGDGSFSEGNIGSEKFVIALSTGHPVSFSKIIFGCGHSNVGLFDEVGSGIIGIGGGPLSLISQLGSTIKGKFSYCLVPTSSNVTSKMTFGMKSLVSGHNVVSTPLVDKEPNTFYYVTLEAISVGKKRLAYKSSSSNISQKGNMIIDTGTTYTFLDPDFYEIFAEALEEAIGSKRVRNPWGLPSVCFKVRSHHSDHLPIITVHLTGADVKLPTVSSYFRVQKHMVCLTMIASYDISILGNLSQMNLYVGYDLEKKKVSFKPADCTKHSKNA</sequence>
<dbReference type="GO" id="GO:0004190">
    <property type="term" value="F:aspartic-type endopeptidase activity"/>
    <property type="evidence" value="ECO:0007669"/>
    <property type="project" value="UniProtKB-KW"/>
</dbReference>
<evidence type="ECO:0000313" key="12">
    <source>
        <dbReference type="Proteomes" id="UP001168877"/>
    </source>
</evidence>
<reference evidence="11" key="1">
    <citation type="journal article" date="2022" name="Plant J.">
        <title>Strategies of tolerance reflected in two North American maple genomes.</title>
        <authorList>
            <person name="McEvoy S.L."/>
            <person name="Sezen U.U."/>
            <person name="Trouern-Trend A."/>
            <person name="McMahon S.M."/>
            <person name="Schaberg P.G."/>
            <person name="Yang J."/>
            <person name="Wegrzyn J.L."/>
            <person name="Swenson N.G."/>
        </authorList>
    </citation>
    <scope>NUCLEOTIDE SEQUENCE</scope>
    <source>
        <strain evidence="11">NS2018</strain>
    </source>
</reference>
<accession>A0AA39STR2</accession>
<evidence type="ECO:0000313" key="11">
    <source>
        <dbReference type="EMBL" id="KAK0597173.1"/>
    </source>
</evidence>
<dbReference type="Gene3D" id="2.40.70.10">
    <property type="entry name" value="Acid Proteases"/>
    <property type="match status" value="2"/>
</dbReference>
<keyword evidence="9" id="KW-1133">Transmembrane helix</keyword>
<dbReference type="AlphaFoldDB" id="A0AA39STR2"/>
<keyword evidence="3" id="KW-0964">Secreted</keyword>
<keyword evidence="8" id="KW-0325">Glycoprotein</keyword>
<evidence type="ECO:0000256" key="4">
    <source>
        <dbReference type="ARBA" id="ARBA00022670"/>
    </source>
</evidence>
<dbReference type="PANTHER" id="PTHR47967:SF128">
    <property type="entry name" value="ASPARTIC PROTEINASE CDR1-LIKE"/>
    <property type="match status" value="1"/>
</dbReference>
<comment type="similarity">
    <text evidence="2">Belongs to the peptidase A1 family.</text>
</comment>
<evidence type="ECO:0000256" key="6">
    <source>
        <dbReference type="ARBA" id="ARBA00022750"/>
    </source>
</evidence>
<keyword evidence="7" id="KW-0378">Hydrolase</keyword>
<dbReference type="InterPro" id="IPR032799">
    <property type="entry name" value="TAXi_C"/>
</dbReference>
<evidence type="ECO:0000259" key="10">
    <source>
        <dbReference type="PROSITE" id="PS51767"/>
    </source>
</evidence>
<keyword evidence="5" id="KW-0732">Signal</keyword>
<evidence type="ECO:0000256" key="8">
    <source>
        <dbReference type="ARBA" id="ARBA00023180"/>
    </source>
</evidence>
<evidence type="ECO:0000256" key="1">
    <source>
        <dbReference type="ARBA" id="ARBA00004613"/>
    </source>
</evidence>
<dbReference type="InterPro" id="IPR032861">
    <property type="entry name" value="TAXi_N"/>
</dbReference>
<keyword evidence="12" id="KW-1185">Reference proteome</keyword>
<evidence type="ECO:0000256" key="7">
    <source>
        <dbReference type="ARBA" id="ARBA00022801"/>
    </source>
</evidence>
<dbReference type="Pfam" id="PF14543">
    <property type="entry name" value="TAXi_N"/>
    <property type="match status" value="1"/>
</dbReference>
<dbReference type="PANTHER" id="PTHR47967">
    <property type="entry name" value="OS07G0603500 PROTEIN-RELATED"/>
    <property type="match status" value="1"/>
</dbReference>
<dbReference type="FunFam" id="2.40.70.10:FF:000016">
    <property type="entry name" value="Probable aspartic protease At2g35615"/>
    <property type="match status" value="1"/>
</dbReference>
<dbReference type="CDD" id="cd05476">
    <property type="entry name" value="pepsin_A_like_plant"/>
    <property type="match status" value="1"/>
</dbReference>
<name>A0AA39STR2_ACESA</name>
<keyword evidence="9" id="KW-0812">Transmembrane</keyword>
<keyword evidence="4" id="KW-0645">Protease</keyword>